<proteinExistence type="predicted"/>
<accession>A0A212KH61</accession>
<dbReference type="EMBL" id="FLUQ01000007">
    <property type="protein sequence ID" value="SBW10971.1"/>
    <property type="molecule type" value="Genomic_DNA"/>
</dbReference>
<organism evidence="1">
    <name type="scientific">uncultured delta proteobacterium</name>
    <dbReference type="NCBI Taxonomy" id="34034"/>
    <lineage>
        <taxon>Bacteria</taxon>
        <taxon>Deltaproteobacteria</taxon>
        <taxon>environmental samples</taxon>
    </lineage>
</organism>
<protein>
    <submittedName>
        <fullName evidence="1">Uncharacterized protein</fullName>
    </submittedName>
</protein>
<name>A0A212KH61_9DELT</name>
<sequence length="266" mass="31628">MKNRLKTLEEILNPRRPFRRRRRGWNPRRKRMGVIRKLRPFVTRSNRKRASEVIKLRNKLRLRRHIYGGRFIGTSDLVDPERPILYKQEAQVFFPGTDKRVLWNVQIATARKAFWDEVGDMALKRTAAMLPREKGPFDIRDMFEPVSFNAWGQATSYTMRERNETYEELGGMTRREFEAQLEKKIIASEPPEIYESFSIDRGYEYGIGLHVVVDSEMIDRETVERVIDRFFAVGETDWRAESPVPRDRLPFETEMEALMTIPEEQR</sequence>
<evidence type="ECO:0000313" key="1">
    <source>
        <dbReference type="EMBL" id="SBW10971.1"/>
    </source>
</evidence>
<dbReference type="AlphaFoldDB" id="A0A212KH61"/>
<reference evidence="1" key="1">
    <citation type="submission" date="2016-04" db="EMBL/GenBank/DDBJ databases">
        <authorList>
            <person name="Evans L.H."/>
            <person name="Alamgir A."/>
            <person name="Owens N."/>
            <person name="Weber N.D."/>
            <person name="Virtaneva K."/>
            <person name="Barbian K."/>
            <person name="Babar A."/>
            <person name="Rosenke K."/>
        </authorList>
    </citation>
    <scope>NUCLEOTIDE SEQUENCE</scope>
    <source>
        <strain evidence="1">86</strain>
    </source>
</reference>
<gene>
    <name evidence="1" type="ORF">KL86DPRO_70113</name>
</gene>